<evidence type="ECO:0000313" key="2">
    <source>
        <dbReference type="Proteomes" id="UP000201945"/>
    </source>
</evidence>
<sequence length="84" mass="9720">MYIISIYVKNTETGNEDFSLIGRDFLPTGHQDYIARVFGTKEEAIDYLKSISYIASGVHGNDWVYQNEKLPEIESRCRIWKVGE</sequence>
<dbReference type="Proteomes" id="UP000201945">
    <property type="component" value="Segment"/>
</dbReference>
<dbReference type="EMBL" id="HG799490">
    <property type="protein sequence ID" value="CDL73687.1"/>
    <property type="molecule type" value="Genomic_DNA"/>
</dbReference>
<accession>A0A060QNC5</accession>
<organism evidence="1 2">
    <name type="scientific">Streptococcus phage IC1</name>
    <dbReference type="NCBI Taxonomy" id="1448276"/>
    <lineage>
        <taxon>Viruses</taxon>
        <taxon>Duplodnaviria</taxon>
        <taxon>Heunggongvirae</taxon>
        <taxon>Uroviricota</taxon>
        <taxon>Caudoviricetes</taxon>
        <taxon>Ferrettivirinae</taxon>
        <taxon>Hinxtonvirus</taxon>
        <taxon>Hinxtonvirus IC1</taxon>
    </lineage>
</organism>
<protein>
    <submittedName>
        <fullName evidence="1">Phage protein</fullName>
    </submittedName>
</protein>
<dbReference type="OrthoDB" id="18570at10239"/>
<reference evidence="1 2" key="1">
    <citation type="journal article" date="2014" name="BMC Biol.">
        <title>Variable recombination dynamics during the emergence, transmission and 'disarming' of a multidrug-resistant pneumococcal clone.</title>
        <authorList>
            <person name="Croucher N.J."/>
            <person name="Hanage W.P."/>
            <person name="Harris S.R."/>
            <person name="McGee L."/>
            <person name="van der Linden M."/>
            <person name="de Lencastre H."/>
            <person name="Sa-Leao R."/>
            <person name="Song J.H."/>
            <person name="Ko K.S."/>
            <person name="Beall B."/>
            <person name="Klugman K.P."/>
            <person name="Parkhill J."/>
            <person name="Tomasz A."/>
            <person name="Kristinsson K.G."/>
            <person name="Bentley S.D."/>
        </authorList>
    </citation>
    <scope>NUCLEOTIDE SEQUENCE [LARGE SCALE GENOMIC DNA]</scope>
</reference>
<dbReference type="GeneID" id="19685530"/>
<dbReference type="KEGG" id="vg:19685530"/>
<evidence type="ECO:0000313" key="1">
    <source>
        <dbReference type="EMBL" id="CDL73687.1"/>
    </source>
</evidence>
<keyword evidence="2" id="KW-1185">Reference proteome</keyword>
<proteinExistence type="predicted"/>
<dbReference type="RefSeq" id="YP_009043979.1">
    <property type="nucleotide sequence ID" value="NC_024370.1"/>
</dbReference>
<name>A0A060QNC5_9CAUD</name>